<dbReference type="OrthoDB" id="9762614at2"/>
<dbReference type="PANTHER" id="PTHR42899:SF1">
    <property type="entry name" value="SPERMATOGENESIS-ASSOCIATED PROTEIN 20"/>
    <property type="match status" value="1"/>
</dbReference>
<dbReference type="CDD" id="cd02955">
    <property type="entry name" value="SSP411"/>
    <property type="match status" value="1"/>
</dbReference>
<dbReference type="AlphaFoldDB" id="A0A1I4V712"/>
<dbReference type="SUPFAM" id="SSF52833">
    <property type="entry name" value="Thioredoxin-like"/>
    <property type="match status" value="1"/>
</dbReference>
<protein>
    <recommendedName>
        <fullName evidence="1">Spermatogenesis-associated protein 20-like TRX domain-containing protein</fullName>
    </recommendedName>
</protein>
<organism evidence="2 3">
    <name type="scientific">Pseudonocardia ammonioxydans</name>
    <dbReference type="NCBI Taxonomy" id="260086"/>
    <lineage>
        <taxon>Bacteria</taxon>
        <taxon>Bacillati</taxon>
        <taxon>Actinomycetota</taxon>
        <taxon>Actinomycetes</taxon>
        <taxon>Pseudonocardiales</taxon>
        <taxon>Pseudonocardiaceae</taxon>
        <taxon>Pseudonocardia</taxon>
    </lineage>
</organism>
<name>A0A1I4V712_PSUAM</name>
<sequence length="671" mass="71207">MPNRLATATSPYLLQHAENPIDWYPWSAEAFAEARRRDVPVLLSIGYAACHWCHVMAHESFSDPAVAAVVNRGFVAIKVDREERPDVDAVHMAATQALTGQGGWPMTCFLTPDGEPFHCGTYFPPEPRHGLPSFRQLLDAVASAWASDGDRVRIAAGQIAEQLAEQAGADPEPVAVGEQTLDDVVEELAAQYDRRHGGFGDAPKFPPSMVCEFLLRHHERTGSEPAWRLAAGTCEAMARGGIHDQLAGGFARYSVDEGWVVPHFEKMLHDNALLLRVYAHLGRRGSPTGERIAASTAEFLLRDLRTPEGGLASALDADTDGIEGLTYVWTPAQLREVLGAEDGDRAAALLQVTGTGTAEAGASTLQLPHDPDDPAWWERVRAALLAARDRRPQPARDDKVVTEWNALAALALAEAGAGAGRAEWVRAAGEIVDLVLDTHVVDGRLRRSSRDGVAGAAEAVLADHALLVTALLVLHQVTGDPDRLRAALELLDSTLDRFAAPGRPGAYTDTAADATDAALLPHRPRELTDNAYPCGSSALAEALVTASVLAPPERSGHYRDVAEQALRTVGTLVPRVPRFLGHWLTVAEAAVAGPLQIAVVGEPDGGPLTERARYGAPGGAVVVAGEPDAAGVPLLAGRGTVGGTPAAYVCRGYVCEVPVTGPDDLGELLAR</sequence>
<dbReference type="PANTHER" id="PTHR42899">
    <property type="entry name" value="SPERMATOGENESIS-ASSOCIATED PROTEIN 20"/>
    <property type="match status" value="1"/>
</dbReference>
<keyword evidence="3" id="KW-1185">Reference proteome</keyword>
<dbReference type="InterPro" id="IPR036249">
    <property type="entry name" value="Thioredoxin-like_sf"/>
</dbReference>
<dbReference type="PIRSF" id="PIRSF006402">
    <property type="entry name" value="UCP006402_thioredoxin"/>
    <property type="match status" value="1"/>
</dbReference>
<dbReference type="InterPro" id="IPR024705">
    <property type="entry name" value="Ssp411"/>
</dbReference>
<dbReference type="Proteomes" id="UP000199614">
    <property type="component" value="Unassembled WGS sequence"/>
</dbReference>
<dbReference type="GO" id="GO:0005975">
    <property type="term" value="P:carbohydrate metabolic process"/>
    <property type="evidence" value="ECO:0007669"/>
    <property type="project" value="InterPro"/>
</dbReference>
<dbReference type="RefSeq" id="WP_093339226.1">
    <property type="nucleotide sequence ID" value="NZ_FOUY01000005.1"/>
</dbReference>
<feature type="domain" description="Spermatogenesis-associated protein 20-like TRX" evidence="1">
    <location>
        <begin position="2"/>
        <end position="163"/>
    </location>
</feature>
<reference evidence="2 3" key="1">
    <citation type="submission" date="2016-10" db="EMBL/GenBank/DDBJ databases">
        <authorList>
            <person name="de Groot N.N."/>
        </authorList>
    </citation>
    <scope>NUCLEOTIDE SEQUENCE [LARGE SCALE GENOMIC DNA]</scope>
    <source>
        <strain evidence="2 3">CGMCC 4.1877</strain>
    </source>
</reference>
<dbReference type="EMBL" id="FOUY01000005">
    <property type="protein sequence ID" value="SFM96790.1"/>
    <property type="molecule type" value="Genomic_DNA"/>
</dbReference>
<gene>
    <name evidence="2" type="ORF">SAMN05216207_1005204</name>
</gene>
<accession>A0A1I4V712</accession>
<dbReference type="SUPFAM" id="SSF48208">
    <property type="entry name" value="Six-hairpin glycosidases"/>
    <property type="match status" value="1"/>
</dbReference>
<evidence type="ECO:0000313" key="3">
    <source>
        <dbReference type="Proteomes" id="UP000199614"/>
    </source>
</evidence>
<dbReference type="Gene3D" id="3.40.30.10">
    <property type="entry name" value="Glutaredoxin"/>
    <property type="match status" value="1"/>
</dbReference>
<dbReference type="STRING" id="260086.SAMN05216207_1005204"/>
<dbReference type="InterPro" id="IPR004879">
    <property type="entry name" value="Ssp411-like_TRX"/>
</dbReference>
<dbReference type="Pfam" id="PF03190">
    <property type="entry name" value="Thioredox_DsbH"/>
    <property type="match status" value="1"/>
</dbReference>
<evidence type="ECO:0000259" key="1">
    <source>
        <dbReference type="Pfam" id="PF03190"/>
    </source>
</evidence>
<dbReference type="InterPro" id="IPR008928">
    <property type="entry name" value="6-hairpin_glycosidase_sf"/>
</dbReference>
<evidence type="ECO:0000313" key="2">
    <source>
        <dbReference type="EMBL" id="SFM96790.1"/>
    </source>
</evidence>
<proteinExistence type="predicted"/>